<dbReference type="EMBL" id="BAABNP010000017">
    <property type="protein sequence ID" value="GAA5342063.1"/>
    <property type="molecule type" value="Genomic_DNA"/>
</dbReference>
<evidence type="ECO:0000256" key="7">
    <source>
        <dbReference type="ARBA" id="ARBA00035120"/>
    </source>
</evidence>
<keyword evidence="13" id="KW-1185">Reference proteome</keyword>
<dbReference type="HAMAP" id="MF_00454">
    <property type="entry name" value="FluC"/>
    <property type="match status" value="1"/>
</dbReference>
<keyword evidence="2 10" id="KW-1003">Cell membrane</keyword>
<comment type="activity regulation">
    <text evidence="10">Na(+) is not transported, but it plays an essential structural role and its presence is essential for fluoride channel function.</text>
</comment>
<comment type="similarity">
    <text evidence="7 10">Belongs to the fluoride channel Fluc/FEX (TC 1.A.43) family.</text>
</comment>
<reference evidence="12 13" key="1">
    <citation type="submission" date="2024-02" db="EMBL/GenBank/DDBJ databases">
        <title>Characterization of antibiotic resistant novel bacterial strains and their environmental applications.</title>
        <authorList>
            <person name="Manzoor S."/>
            <person name="Abbas S."/>
            <person name="Arshad M."/>
            <person name="Li W.J."/>
            <person name="Ahmed I."/>
        </authorList>
    </citation>
    <scope>NUCLEOTIDE SEQUENCE [LARGE SCALE GENOMIC DNA]</scope>
    <source>
        <strain evidence="12 13">KACC 15558</strain>
    </source>
</reference>
<keyword evidence="5 10" id="KW-0472">Membrane</keyword>
<dbReference type="Pfam" id="PF02537">
    <property type="entry name" value="CRCB"/>
    <property type="match status" value="1"/>
</dbReference>
<keyword evidence="10" id="KW-0406">Ion transport</keyword>
<comment type="caution">
    <text evidence="12">The sequence shown here is derived from an EMBL/GenBank/DDBJ whole genome shotgun (WGS) entry which is preliminary data.</text>
</comment>
<keyword evidence="10" id="KW-0915">Sodium</keyword>
<accession>A0ABP9U7L0</accession>
<sequence>MGLAVPNLGAVRSDNSPYLDRRQHARKVGETMSTAPTHLRASSLILVTAGGTLGTAAREAISLTVPSLAGIPVAIFGINFLGAFLLGLLLSALARRGPDESARRRVRLLVGTGFMGGFTTYSALATDAALFLGGVPGTESAGGVPAVTASTGIGIGYGLATLIIGGLATWAGIALGTITRAQGPHAATRTPATRTAETRTEATGSPAEAVLPVESDPHDSGAAGTGRRDGDRR</sequence>
<evidence type="ECO:0000313" key="12">
    <source>
        <dbReference type="EMBL" id="GAA5342063.1"/>
    </source>
</evidence>
<evidence type="ECO:0000256" key="5">
    <source>
        <dbReference type="ARBA" id="ARBA00023136"/>
    </source>
</evidence>
<dbReference type="InterPro" id="IPR003691">
    <property type="entry name" value="FluC"/>
</dbReference>
<keyword evidence="4 10" id="KW-1133">Transmembrane helix</keyword>
<evidence type="ECO:0000256" key="10">
    <source>
        <dbReference type="HAMAP-Rule" id="MF_00454"/>
    </source>
</evidence>
<evidence type="ECO:0000256" key="6">
    <source>
        <dbReference type="ARBA" id="ARBA00023303"/>
    </source>
</evidence>
<feature type="region of interest" description="Disordered" evidence="11">
    <location>
        <begin position="182"/>
        <end position="233"/>
    </location>
</feature>
<evidence type="ECO:0000256" key="11">
    <source>
        <dbReference type="SAM" id="MobiDB-lite"/>
    </source>
</evidence>
<comment type="function">
    <text evidence="9 10">Fluoride-specific ion channel. Important for reducing fluoride concentration in the cell, thus reducing its toxicity.</text>
</comment>
<evidence type="ECO:0000256" key="1">
    <source>
        <dbReference type="ARBA" id="ARBA00004651"/>
    </source>
</evidence>
<evidence type="ECO:0000256" key="3">
    <source>
        <dbReference type="ARBA" id="ARBA00022692"/>
    </source>
</evidence>
<feature type="transmembrane region" description="Helical" evidence="10">
    <location>
        <begin position="152"/>
        <end position="175"/>
    </location>
</feature>
<feature type="compositionally biased region" description="Low complexity" evidence="11">
    <location>
        <begin position="186"/>
        <end position="195"/>
    </location>
</feature>
<protein>
    <recommendedName>
        <fullName evidence="10">Fluoride-specific ion channel FluC</fullName>
    </recommendedName>
</protein>
<organism evidence="12 13">
    <name type="scientific">Brevibacterium ammoniilyticum</name>
    <dbReference type="NCBI Taxonomy" id="1046555"/>
    <lineage>
        <taxon>Bacteria</taxon>
        <taxon>Bacillati</taxon>
        <taxon>Actinomycetota</taxon>
        <taxon>Actinomycetes</taxon>
        <taxon>Micrococcales</taxon>
        <taxon>Brevibacteriaceae</taxon>
        <taxon>Brevibacterium</taxon>
    </lineage>
</organism>
<feature type="transmembrane region" description="Helical" evidence="10">
    <location>
        <begin position="106"/>
        <end position="132"/>
    </location>
</feature>
<evidence type="ECO:0000256" key="9">
    <source>
        <dbReference type="ARBA" id="ARBA00049940"/>
    </source>
</evidence>
<evidence type="ECO:0000313" key="13">
    <source>
        <dbReference type="Proteomes" id="UP001498935"/>
    </source>
</evidence>
<gene>
    <name evidence="10" type="primary">fluC</name>
    <name evidence="10" type="synonym">crcB</name>
    <name evidence="12" type="ORF">KACC15558_31040</name>
</gene>
<evidence type="ECO:0000256" key="4">
    <source>
        <dbReference type="ARBA" id="ARBA00022989"/>
    </source>
</evidence>
<name>A0ABP9U7L0_9MICO</name>
<evidence type="ECO:0000256" key="2">
    <source>
        <dbReference type="ARBA" id="ARBA00022475"/>
    </source>
</evidence>
<comment type="subcellular location">
    <subcellularLocation>
        <location evidence="1 10">Cell membrane</location>
        <topology evidence="1 10">Multi-pass membrane protein</topology>
    </subcellularLocation>
</comment>
<feature type="binding site" evidence="10">
    <location>
        <position position="119"/>
    </location>
    <ligand>
        <name>Na(+)</name>
        <dbReference type="ChEBI" id="CHEBI:29101"/>
        <note>structural</note>
    </ligand>
</feature>
<keyword evidence="10" id="KW-0479">Metal-binding</keyword>
<proteinExistence type="inferred from homology"/>
<keyword evidence="3 10" id="KW-0812">Transmembrane</keyword>
<feature type="transmembrane region" description="Helical" evidence="10">
    <location>
        <begin position="71"/>
        <end position="94"/>
    </location>
</feature>
<feature type="binding site" evidence="10">
    <location>
        <position position="116"/>
    </location>
    <ligand>
        <name>Na(+)</name>
        <dbReference type="ChEBI" id="CHEBI:29101"/>
        <note>structural</note>
    </ligand>
</feature>
<dbReference type="Proteomes" id="UP001498935">
    <property type="component" value="Unassembled WGS sequence"/>
</dbReference>
<keyword evidence="10" id="KW-0813">Transport</keyword>
<keyword evidence="6 10" id="KW-0407">Ion channel</keyword>
<comment type="catalytic activity">
    <reaction evidence="8">
        <text>fluoride(in) = fluoride(out)</text>
        <dbReference type="Rhea" id="RHEA:76159"/>
        <dbReference type="ChEBI" id="CHEBI:17051"/>
    </reaction>
    <physiologicalReaction direction="left-to-right" evidence="8">
        <dbReference type="Rhea" id="RHEA:76160"/>
    </physiologicalReaction>
</comment>
<evidence type="ECO:0000256" key="8">
    <source>
        <dbReference type="ARBA" id="ARBA00035585"/>
    </source>
</evidence>